<dbReference type="InterPro" id="IPR001309">
    <property type="entry name" value="Pept_C14_p20"/>
</dbReference>
<dbReference type="PANTHER" id="PTHR22576">
    <property type="entry name" value="MUCOSA ASSOCIATED LYMPHOID TISSUE LYMPHOMA TRANSLOCATION PROTEIN 1/PARACASPASE"/>
    <property type="match status" value="1"/>
</dbReference>
<dbReference type="InterPro" id="IPR013783">
    <property type="entry name" value="Ig-like_fold"/>
</dbReference>
<dbReference type="Gene3D" id="2.60.40.10">
    <property type="entry name" value="Immunoglobulins"/>
    <property type="match status" value="1"/>
</dbReference>
<dbReference type="SUPFAM" id="SSF52129">
    <property type="entry name" value="Caspase-like"/>
    <property type="match status" value="1"/>
</dbReference>
<dbReference type="PROSITE" id="PS50208">
    <property type="entry name" value="CASPASE_P20"/>
    <property type="match status" value="1"/>
</dbReference>
<dbReference type="SUPFAM" id="SSF49354">
    <property type="entry name" value="PapD-like"/>
    <property type="match status" value="1"/>
</dbReference>
<evidence type="ECO:0000259" key="1">
    <source>
        <dbReference type="PROSITE" id="PS50202"/>
    </source>
</evidence>
<reference evidence="4" key="1">
    <citation type="submission" date="2021-02" db="EMBL/GenBank/DDBJ databases">
        <authorList>
            <person name="Nowell W R."/>
        </authorList>
    </citation>
    <scope>NUCLEOTIDE SEQUENCE</scope>
</reference>
<dbReference type="Pfam" id="PF00635">
    <property type="entry name" value="Motile_Sperm"/>
    <property type="match status" value="1"/>
</dbReference>
<dbReference type="PROSITE" id="PS50202">
    <property type="entry name" value="MSP"/>
    <property type="match status" value="1"/>
</dbReference>
<gene>
    <name evidence="3" type="ORF">GRG538_LOCUS30472</name>
    <name evidence="4" type="ORF">QYT958_LOCUS5640</name>
</gene>
<organism evidence="4 5">
    <name type="scientific">Rotaria socialis</name>
    <dbReference type="NCBI Taxonomy" id="392032"/>
    <lineage>
        <taxon>Eukaryota</taxon>
        <taxon>Metazoa</taxon>
        <taxon>Spiralia</taxon>
        <taxon>Gnathifera</taxon>
        <taxon>Rotifera</taxon>
        <taxon>Eurotatoria</taxon>
        <taxon>Bdelloidea</taxon>
        <taxon>Philodinida</taxon>
        <taxon>Philodinidae</taxon>
        <taxon>Rotaria</taxon>
    </lineage>
</organism>
<dbReference type="Gene3D" id="3.40.50.1460">
    <property type="match status" value="1"/>
</dbReference>
<dbReference type="InterPro" id="IPR029030">
    <property type="entry name" value="Caspase-like_dom_sf"/>
</dbReference>
<protein>
    <submittedName>
        <fullName evidence="4">Uncharacterized protein</fullName>
    </submittedName>
</protein>
<sequence length="390" mass="44019">MTLEVIPNSALIFHGPFNVFSTATLKLSNTDNCLLTYKILTTVPKRYCVKPNVGLLEAHATVNILVSLRPRQDDQPDDRTQHKFRIQWITAPSISTGNLDTFWSQTSQNYAIKRLTIRTVFVDEEIAAAVPENSNGHHEIDAMATNELMAPTIHRKLALIIGNQSYKTKPLCCAVKDATDLADVLRKIGFTIELAIDCTHEKMIDLIGKFSRRIEDQDLVLFYYAGHLNIQKSAEQNYLLPVDVFEQIDEDLSIKAYAINAQDALNSLKSRTCYVTLFILDCCREYLFDDRNRFRNLGDNNQGLFKMTAPGGSLIQFACAPGTLASDGVDNDKNGLFTKHLLKHIATPNIDIEVMFRKVALGVYEESKGRQIPYRDSCLMVDDHIHLFTE</sequence>
<dbReference type="Proteomes" id="UP000663848">
    <property type="component" value="Unassembled WGS sequence"/>
</dbReference>
<comment type="caution">
    <text evidence="4">The sequence shown here is derived from an EMBL/GenBank/DDBJ whole genome shotgun (WGS) entry which is preliminary data.</text>
</comment>
<dbReference type="EMBL" id="CAJOBR010000472">
    <property type="protein sequence ID" value="CAF4513355.1"/>
    <property type="molecule type" value="Genomic_DNA"/>
</dbReference>
<dbReference type="GO" id="GO:0004197">
    <property type="term" value="F:cysteine-type endopeptidase activity"/>
    <property type="evidence" value="ECO:0007669"/>
    <property type="project" value="InterPro"/>
</dbReference>
<dbReference type="InterPro" id="IPR052039">
    <property type="entry name" value="Caspase-related_regulators"/>
</dbReference>
<dbReference type="Pfam" id="PF00656">
    <property type="entry name" value="Peptidase_C14"/>
    <property type="match status" value="1"/>
</dbReference>
<feature type="domain" description="Caspase family p20" evidence="2">
    <location>
        <begin position="154"/>
        <end position="227"/>
    </location>
</feature>
<evidence type="ECO:0000259" key="2">
    <source>
        <dbReference type="PROSITE" id="PS50208"/>
    </source>
</evidence>
<feature type="domain" description="MSP" evidence="1">
    <location>
        <begin position="2"/>
        <end position="122"/>
    </location>
</feature>
<evidence type="ECO:0000313" key="5">
    <source>
        <dbReference type="Proteomes" id="UP000663848"/>
    </source>
</evidence>
<evidence type="ECO:0000313" key="3">
    <source>
        <dbReference type="EMBL" id="CAF3734734.1"/>
    </source>
</evidence>
<dbReference type="PANTHER" id="PTHR22576:SF37">
    <property type="entry name" value="MUCOSA-ASSOCIATED LYMPHOID TISSUE LYMPHOMA TRANSLOCATION PROTEIN 1"/>
    <property type="match status" value="1"/>
</dbReference>
<dbReference type="InterPro" id="IPR008962">
    <property type="entry name" value="PapD-like_sf"/>
</dbReference>
<dbReference type="GO" id="GO:0006508">
    <property type="term" value="P:proteolysis"/>
    <property type="evidence" value="ECO:0007669"/>
    <property type="project" value="InterPro"/>
</dbReference>
<accession>A0A820W855</accession>
<proteinExistence type="predicted"/>
<dbReference type="InterPro" id="IPR000535">
    <property type="entry name" value="MSP_dom"/>
</dbReference>
<dbReference type="EMBL" id="CAJNYT010005378">
    <property type="protein sequence ID" value="CAF3734734.1"/>
    <property type="molecule type" value="Genomic_DNA"/>
</dbReference>
<dbReference type="InterPro" id="IPR011600">
    <property type="entry name" value="Pept_C14_caspase"/>
</dbReference>
<dbReference type="AlphaFoldDB" id="A0A820W855"/>
<dbReference type="Proteomes" id="UP000663872">
    <property type="component" value="Unassembled WGS sequence"/>
</dbReference>
<name>A0A820W855_9BILA</name>
<evidence type="ECO:0000313" key="4">
    <source>
        <dbReference type="EMBL" id="CAF4513355.1"/>
    </source>
</evidence>